<dbReference type="OrthoDB" id="10256089at2759"/>
<comment type="caution">
    <text evidence="1">The sequence shown here is derived from an EMBL/GenBank/DDBJ whole genome shotgun (WGS) entry which is preliminary data.</text>
</comment>
<accession>A0A9P0PLH8</accession>
<dbReference type="AlphaFoldDB" id="A0A9P0PLH8"/>
<dbReference type="Proteomes" id="UP001152888">
    <property type="component" value="Unassembled WGS sequence"/>
</dbReference>
<proteinExistence type="predicted"/>
<dbReference type="EMBL" id="CAKOFQ010007049">
    <property type="protein sequence ID" value="CAH1988697.1"/>
    <property type="molecule type" value="Genomic_DNA"/>
</dbReference>
<organism evidence="1 2">
    <name type="scientific">Acanthoscelides obtectus</name>
    <name type="common">Bean weevil</name>
    <name type="synonym">Bruchus obtectus</name>
    <dbReference type="NCBI Taxonomy" id="200917"/>
    <lineage>
        <taxon>Eukaryota</taxon>
        <taxon>Metazoa</taxon>
        <taxon>Ecdysozoa</taxon>
        <taxon>Arthropoda</taxon>
        <taxon>Hexapoda</taxon>
        <taxon>Insecta</taxon>
        <taxon>Pterygota</taxon>
        <taxon>Neoptera</taxon>
        <taxon>Endopterygota</taxon>
        <taxon>Coleoptera</taxon>
        <taxon>Polyphaga</taxon>
        <taxon>Cucujiformia</taxon>
        <taxon>Chrysomeloidea</taxon>
        <taxon>Chrysomelidae</taxon>
        <taxon>Bruchinae</taxon>
        <taxon>Bruchini</taxon>
        <taxon>Acanthoscelides</taxon>
    </lineage>
</organism>
<evidence type="ECO:0000313" key="2">
    <source>
        <dbReference type="Proteomes" id="UP001152888"/>
    </source>
</evidence>
<dbReference type="Gene3D" id="1.20.58.60">
    <property type="match status" value="1"/>
</dbReference>
<feature type="non-terminal residue" evidence="1">
    <location>
        <position position="123"/>
    </location>
</feature>
<reference evidence="1" key="1">
    <citation type="submission" date="2022-03" db="EMBL/GenBank/DDBJ databases">
        <authorList>
            <person name="Sayadi A."/>
        </authorList>
    </citation>
    <scope>NUCLEOTIDE SEQUENCE</scope>
</reference>
<sequence>QNTYTNADKLLAAAEELAHTGECDPDEIYSVAHELEAHVTSFAARVEQRRRRLDLAVLFYTHEKELSNWVDDLRQELQNDESIAESLETTERLLEETARHREQSIDACASTIAQGEALLQELR</sequence>
<keyword evidence="2" id="KW-1185">Reference proteome</keyword>
<dbReference type="SUPFAM" id="SSF46966">
    <property type="entry name" value="Spectrin repeat"/>
    <property type="match status" value="1"/>
</dbReference>
<gene>
    <name evidence="1" type="ORF">ACAOBT_LOCUS18623</name>
</gene>
<evidence type="ECO:0000313" key="1">
    <source>
        <dbReference type="EMBL" id="CAH1988697.1"/>
    </source>
</evidence>
<protein>
    <submittedName>
        <fullName evidence="1">Uncharacterized protein</fullName>
    </submittedName>
</protein>
<name>A0A9P0PLH8_ACAOB</name>